<dbReference type="CDD" id="cd05402">
    <property type="entry name" value="NT_PAP_TUTase"/>
    <property type="match status" value="1"/>
</dbReference>
<evidence type="ECO:0000256" key="1">
    <source>
        <dbReference type="SAM" id="MobiDB-lite"/>
    </source>
</evidence>
<feature type="region of interest" description="Disordered" evidence="1">
    <location>
        <begin position="430"/>
        <end position="478"/>
    </location>
</feature>
<dbReference type="Gene3D" id="3.30.460.10">
    <property type="entry name" value="Beta Polymerase, domain 2"/>
    <property type="match status" value="1"/>
</dbReference>
<dbReference type="AlphaFoldDB" id="R0FTK4"/>
<dbReference type="PANTHER" id="PTHR12271:SF134">
    <property type="entry name" value="NUCLEOTIDYLTRANSFERASE FAMILY PROTEIN"/>
    <property type="match status" value="1"/>
</dbReference>
<feature type="compositionally biased region" description="Pro residues" evidence="1">
    <location>
        <begin position="444"/>
        <end position="463"/>
    </location>
</feature>
<dbReference type="EMBL" id="KB870809">
    <property type="protein sequence ID" value="EOA25811.1"/>
    <property type="molecule type" value="Genomic_DNA"/>
</dbReference>
<dbReference type="InterPro" id="IPR043519">
    <property type="entry name" value="NT_sf"/>
</dbReference>
<protein>
    <recommendedName>
        <fullName evidence="2">Poly(A) RNA polymerase mitochondrial-like central palm domain-containing protein</fullName>
    </recommendedName>
</protein>
<dbReference type="Pfam" id="PF22600">
    <property type="entry name" value="MTPAP-like_central"/>
    <property type="match status" value="1"/>
</dbReference>
<dbReference type="SUPFAM" id="SSF81301">
    <property type="entry name" value="Nucleotidyltransferase"/>
    <property type="match status" value="1"/>
</dbReference>
<organism evidence="3 4">
    <name type="scientific">Capsella rubella</name>
    <dbReference type="NCBI Taxonomy" id="81985"/>
    <lineage>
        <taxon>Eukaryota</taxon>
        <taxon>Viridiplantae</taxon>
        <taxon>Streptophyta</taxon>
        <taxon>Embryophyta</taxon>
        <taxon>Tracheophyta</taxon>
        <taxon>Spermatophyta</taxon>
        <taxon>Magnoliopsida</taxon>
        <taxon>eudicotyledons</taxon>
        <taxon>Gunneridae</taxon>
        <taxon>Pentapetalae</taxon>
        <taxon>rosids</taxon>
        <taxon>malvids</taxon>
        <taxon>Brassicales</taxon>
        <taxon>Brassicaceae</taxon>
        <taxon>Camelineae</taxon>
        <taxon>Capsella</taxon>
    </lineage>
</organism>
<proteinExistence type="predicted"/>
<evidence type="ECO:0000313" key="3">
    <source>
        <dbReference type="EMBL" id="EOA25811.1"/>
    </source>
</evidence>
<dbReference type="Gene3D" id="1.10.1410.10">
    <property type="match status" value="1"/>
</dbReference>
<dbReference type="Proteomes" id="UP000029121">
    <property type="component" value="Unassembled WGS sequence"/>
</dbReference>
<feature type="domain" description="Poly(A) RNA polymerase mitochondrial-like central palm" evidence="2">
    <location>
        <begin position="42"/>
        <end position="189"/>
    </location>
</feature>
<dbReference type="GO" id="GO:0031123">
    <property type="term" value="P:RNA 3'-end processing"/>
    <property type="evidence" value="ECO:0007669"/>
    <property type="project" value="TreeGrafter"/>
</dbReference>
<dbReference type="GO" id="GO:0016779">
    <property type="term" value="F:nucleotidyltransferase activity"/>
    <property type="evidence" value="ECO:0007669"/>
    <property type="project" value="TreeGrafter"/>
</dbReference>
<accession>R0FTK4</accession>
<keyword evidence="4" id="KW-1185">Reference proteome</keyword>
<dbReference type="PANTHER" id="PTHR12271">
    <property type="entry name" value="POLY A POLYMERASE CID PAP -RELATED"/>
    <property type="match status" value="1"/>
</dbReference>
<dbReference type="SUPFAM" id="SSF81631">
    <property type="entry name" value="PAP/OAS1 substrate-binding domain"/>
    <property type="match status" value="1"/>
</dbReference>
<gene>
    <name evidence="3" type="ORF">CARUB_v10019179mg</name>
</gene>
<sequence length="478" mass="54162">MARVSQSFLLGLWMSDIGKKAKNSEFIALERHKIDSYNFMDLDKVLSDIYCSSRPVFADYITRMELVQNFNDMAEDIYGNSEESIPVLEAYGSFVTDTFSRQSDLDVSINFLNGTTELTREMKIEVLKRFARKLHFLKGKGIVRNVEPILTARVPIIKFCDQRTGLECDLSVENKDAILNSQIIRIVSQIDGRFHILCMLVKHWAKTHEVNSAVHRTLNSLSITLLVALHLQTQDPPILPPFSMLFGEGIDPPKVEERIQNFLNQGQPNHESVAKLFATFFIKLQSVEYLWKEGLCVSVLNGLWISKKWEYTGDVESISVENFTNVTQNVARQVNEEGARKIYSSINQTVEDIIEFLDGKVTGTQLIHSLFGQQAETELRRWLSRQNDVMEPPPHVQLLNAGTDLGHRLSRQLGLLETPPLPPYIGNIAGTPPMFSGRQSVLEPRPPPPLLPPLLPPPPPPYGPQNVPHPYFGRPFHQ</sequence>
<evidence type="ECO:0000259" key="2">
    <source>
        <dbReference type="Pfam" id="PF22600"/>
    </source>
</evidence>
<evidence type="ECO:0000313" key="4">
    <source>
        <dbReference type="Proteomes" id="UP000029121"/>
    </source>
</evidence>
<reference evidence="4" key="1">
    <citation type="journal article" date="2013" name="Nat. Genet.">
        <title>The Capsella rubella genome and the genomic consequences of rapid mating system evolution.</title>
        <authorList>
            <person name="Slotte T."/>
            <person name="Hazzouri K.M."/>
            <person name="Agren J.A."/>
            <person name="Koenig D."/>
            <person name="Maumus F."/>
            <person name="Guo Y.L."/>
            <person name="Steige K."/>
            <person name="Platts A.E."/>
            <person name="Escobar J.S."/>
            <person name="Newman L.K."/>
            <person name="Wang W."/>
            <person name="Mandakova T."/>
            <person name="Vello E."/>
            <person name="Smith L.M."/>
            <person name="Henz S.R."/>
            <person name="Steffen J."/>
            <person name="Takuno S."/>
            <person name="Brandvain Y."/>
            <person name="Coop G."/>
            <person name="Andolfatto P."/>
            <person name="Hu T.T."/>
            <person name="Blanchette M."/>
            <person name="Clark R.M."/>
            <person name="Quesneville H."/>
            <person name="Nordborg M."/>
            <person name="Gaut B.S."/>
            <person name="Lysak M.A."/>
            <person name="Jenkins J."/>
            <person name="Grimwood J."/>
            <person name="Chapman J."/>
            <person name="Prochnik S."/>
            <person name="Shu S."/>
            <person name="Rokhsar D."/>
            <person name="Schmutz J."/>
            <person name="Weigel D."/>
            <person name="Wright S.I."/>
        </authorList>
    </citation>
    <scope>NUCLEOTIDE SEQUENCE [LARGE SCALE GENOMIC DNA]</scope>
    <source>
        <strain evidence="4">cv. Monte Gargano</strain>
    </source>
</reference>
<dbReference type="eggNOG" id="KOG2277">
    <property type="taxonomic scope" value="Eukaryota"/>
</dbReference>
<name>R0FTK4_9BRAS</name>
<dbReference type="InterPro" id="IPR054708">
    <property type="entry name" value="MTPAP-like_central"/>
</dbReference>